<dbReference type="Proteomes" id="UP000829720">
    <property type="component" value="Unassembled WGS sequence"/>
</dbReference>
<protein>
    <submittedName>
        <fullName evidence="1">Uncharacterized protein</fullName>
    </submittedName>
</protein>
<evidence type="ECO:0000313" key="2">
    <source>
        <dbReference type="Proteomes" id="UP000829720"/>
    </source>
</evidence>
<reference evidence="1" key="1">
    <citation type="submission" date="2021-01" db="EMBL/GenBank/DDBJ databases">
        <authorList>
            <person name="Zahm M."/>
            <person name="Roques C."/>
            <person name="Cabau C."/>
            <person name="Klopp C."/>
            <person name="Donnadieu C."/>
            <person name="Jouanno E."/>
            <person name="Lampietro C."/>
            <person name="Louis A."/>
            <person name="Herpin A."/>
            <person name="Echchiki A."/>
            <person name="Berthelot C."/>
            <person name="Parey E."/>
            <person name="Roest-Crollius H."/>
            <person name="Braasch I."/>
            <person name="Postlethwait J."/>
            <person name="Bobe J."/>
            <person name="Montfort J."/>
            <person name="Bouchez O."/>
            <person name="Begum T."/>
            <person name="Mejri S."/>
            <person name="Adams A."/>
            <person name="Chen W.-J."/>
            <person name="Guiguen Y."/>
        </authorList>
    </citation>
    <scope>NUCLEOTIDE SEQUENCE</scope>
    <source>
        <tissue evidence="1">Blood</tissue>
    </source>
</reference>
<accession>A0A8T3CM09</accession>
<dbReference type="EMBL" id="JAERUA010000021">
    <property type="protein sequence ID" value="KAI1885456.1"/>
    <property type="molecule type" value="Genomic_DNA"/>
</dbReference>
<evidence type="ECO:0000313" key="1">
    <source>
        <dbReference type="EMBL" id="KAI1885456.1"/>
    </source>
</evidence>
<comment type="caution">
    <text evidence="1">The sequence shown here is derived from an EMBL/GenBank/DDBJ whole genome shotgun (WGS) entry which is preliminary data.</text>
</comment>
<gene>
    <name evidence="1" type="ORF">AGOR_G00220390</name>
</gene>
<dbReference type="AlphaFoldDB" id="A0A8T3CM09"/>
<sequence length="106" mass="11674">MKKEPSLITGRFLVLTSVRRAHYDETVSSSAQCCVRLEGKRWLNKLLGIKNCFTRIILCSVNGQGLGESALRRARPATMFLRCHLSIPASWSHLSCSSSSSSCSPS</sequence>
<organism evidence="1 2">
    <name type="scientific">Albula goreensis</name>
    <dbReference type="NCBI Taxonomy" id="1534307"/>
    <lineage>
        <taxon>Eukaryota</taxon>
        <taxon>Metazoa</taxon>
        <taxon>Chordata</taxon>
        <taxon>Craniata</taxon>
        <taxon>Vertebrata</taxon>
        <taxon>Euteleostomi</taxon>
        <taxon>Actinopterygii</taxon>
        <taxon>Neopterygii</taxon>
        <taxon>Teleostei</taxon>
        <taxon>Albuliformes</taxon>
        <taxon>Albulidae</taxon>
        <taxon>Albula</taxon>
    </lineage>
</organism>
<proteinExistence type="predicted"/>
<keyword evidence="2" id="KW-1185">Reference proteome</keyword>
<name>A0A8T3CM09_9TELE</name>